<keyword evidence="2" id="KW-1185">Reference proteome</keyword>
<dbReference type="AlphaFoldDB" id="A0A2T4C408"/>
<proteinExistence type="predicted"/>
<gene>
    <name evidence="1" type="ORF">M440DRAFT_317314</name>
</gene>
<dbReference type="Proteomes" id="UP000240760">
    <property type="component" value="Unassembled WGS sequence"/>
</dbReference>
<reference evidence="1 2" key="1">
    <citation type="submission" date="2016-07" db="EMBL/GenBank/DDBJ databases">
        <title>Multiple horizontal gene transfer events from other fungi enriched the ability of initially mycotrophic Trichoderma (Ascomycota) to feed on dead plant biomass.</title>
        <authorList>
            <consortium name="DOE Joint Genome Institute"/>
            <person name="Aerts A."/>
            <person name="Atanasova L."/>
            <person name="Chenthamara K."/>
            <person name="Zhang J."/>
            <person name="Grujic M."/>
            <person name="Henrissat B."/>
            <person name="Kuo A."/>
            <person name="Salamov A."/>
            <person name="Lipzen A."/>
            <person name="Labutti K."/>
            <person name="Barry K."/>
            <person name="Miao Y."/>
            <person name="Rahimi M.J."/>
            <person name="Shen Q."/>
            <person name="Grigoriev I.V."/>
            <person name="Kubicek C.P."/>
            <person name="Druzhinina I.S."/>
        </authorList>
    </citation>
    <scope>NUCLEOTIDE SEQUENCE [LARGE SCALE GENOMIC DNA]</scope>
    <source>
        <strain evidence="1 2">ATCC 18648</strain>
    </source>
</reference>
<accession>A0A2T4C408</accession>
<sequence length="178" mass="19969">MPDTRPRRHEPTQDGRHSGQVIVVLLRHCSCHWAAWGEVTWPSYEYLYNHPTALELGFVCLLACLLCYRDPGRPLGLVSVLRYVLGMAPPAPSAPAPVPAPAPAPAWRLPMCLSACLSIRLYSSSSSSSSSSSRRSCEWRWTIRQLIPKKRCQRSKSNINTNPQSRAWLFLPLSHSHP</sequence>
<evidence type="ECO:0000313" key="2">
    <source>
        <dbReference type="Proteomes" id="UP000240760"/>
    </source>
</evidence>
<name>A0A2T4C408_TRILO</name>
<dbReference type="EMBL" id="KZ679132">
    <property type="protein sequence ID" value="PTB76275.1"/>
    <property type="molecule type" value="Genomic_DNA"/>
</dbReference>
<organism evidence="1 2">
    <name type="scientific">Trichoderma longibrachiatum ATCC 18648</name>
    <dbReference type="NCBI Taxonomy" id="983965"/>
    <lineage>
        <taxon>Eukaryota</taxon>
        <taxon>Fungi</taxon>
        <taxon>Dikarya</taxon>
        <taxon>Ascomycota</taxon>
        <taxon>Pezizomycotina</taxon>
        <taxon>Sordariomycetes</taxon>
        <taxon>Hypocreomycetidae</taxon>
        <taxon>Hypocreales</taxon>
        <taxon>Hypocreaceae</taxon>
        <taxon>Trichoderma</taxon>
    </lineage>
</organism>
<evidence type="ECO:0000313" key="1">
    <source>
        <dbReference type="EMBL" id="PTB76275.1"/>
    </source>
</evidence>
<protein>
    <submittedName>
        <fullName evidence="1">Uncharacterized protein</fullName>
    </submittedName>
</protein>